<feature type="compositionally biased region" description="Low complexity" evidence="1">
    <location>
        <begin position="126"/>
        <end position="136"/>
    </location>
</feature>
<evidence type="ECO:0000256" key="1">
    <source>
        <dbReference type="SAM" id="MobiDB-lite"/>
    </source>
</evidence>
<accession>A0A0X3BL79</accession>
<organism evidence="2 3">
    <name type="scientific">Methanoculleus bourgensis</name>
    <dbReference type="NCBI Taxonomy" id="83986"/>
    <lineage>
        <taxon>Archaea</taxon>
        <taxon>Methanobacteriati</taxon>
        <taxon>Methanobacteriota</taxon>
        <taxon>Stenosarchaea group</taxon>
        <taxon>Methanomicrobia</taxon>
        <taxon>Methanomicrobiales</taxon>
        <taxon>Methanomicrobiaceae</taxon>
        <taxon>Methanoculleus</taxon>
    </lineage>
</organism>
<sequence>MSHAGMGPSGLTRSREEREVRYNPLKRLIKSSREAVSLSPSTNSREAAKIGLGYLQRPFAAFASSRAAVRQCGHREYQRLTRKHAGGREEGRKISKFKMTKSTSTPSPNYPTQLTPRSGSGARPHPGGVDSSGLSPGSGPWWLFALGEGAGEGLAPSRTTRT</sequence>
<feature type="region of interest" description="Disordered" evidence="1">
    <location>
        <begin position="77"/>
        <end position="136"/>
    </location>
</feature>
<dbReference type="KEGG" id="mema:MMAB1_1625"/>
<reference evidence="2 3" key="1">
    <citation type="submission" date="2016-01" db="EMBL/GenBank/DDBJ databases">
        <authorList>
            <person name="Manzoor S."/>
        </authorList>
    </citation>
    <scope>NUCLEOTIDE SEQUENCE [LARGE SCALE GENOMIC DNA]</scope>
    <source>
        <strain evidence="2">Methanoculleus sp MAB1</strain>
    </source>
</reference>
<evidence type="ECO:0000313" key="2">
    <source>
        <dbReference type="EMBL" id="CVK32838.1"/>
    </source>
</evidence>
<feature type="compositionally biased region" description="Polar residues" evidence="1">
    <location>
        <begin position="100"/>
        <end position="118"/>
    </location>
</feature>
<dbReference type="Proteomes" id="UP000069850">
    <property type="component" value="Chromosome 1"/>
</dbReference>
<dbReference type="EMBL" id="LT158599">
    <property type="protein sequence ID" value="CVK32838.1"/>
    <property type="molecule type" value="Genomic_DNA"/>
</dbReference>
<evidence type="ECO:0000313" key="3">
    <source>
        <dbReference type="Proteomes" id="UP000069850"/>
    </source>
</evidence>
<protein>
    <submittedName>
        <fullName evidence="2">Uncharacterized protein</fullName>
    </submittedName>
</protein>
<gene>
    <name evidence="2" type="ORF">MMAB1_1625</name>
</gene>
<name>A0A0X3BL79_9EURY</name>
<feature type="region of interest" description="Disordered" evidence="1">
    <location>
        <begin position="1"/>
        <end position="23"/>
    </location>
</feature>
<proteinExistence type="predicted"/>
<dbReference type="AlphaFoldDB" id="A0A0X3BL79"/>